<dbReference type="Proteomes" id="UP000887566">
    <property type="component" value="Unplaced"/>
</dbReference>
<evidence type="ECO:0000313" key="3">
    <source>
        <dbReference type="WBParaSite" id="PSAMB.scaffold39size102378.g3564.t1"/>
    </source>
</evidence>
<organism evidence="2 3">
    <name type="scientific">Plectus sambesii</name>
    <dbReference type="NCBI Taxonomy" id="2011161"/>
    <lineage>
        <taxon>Eukaryota</taxon>
        <taxon>Metazoa</taxon>
        <taxon>Ecdysozoa</taxon>
        <taxon>Nematoda</taxon>
        <taxon>Chromadorea</taxon>
        <taxon>Plectida</taxon>
        <taxon>Plectina</taxon>
        <taxon>Plectoidea</taxon>
        <taxon>Plectidae</taxon>
        <taxon>Plectus</taxon>
    </lineage>
</organism>
<evidence type="ECO:0000256" key="1">
    <source>
        <dbReference type="SAM" id="SignalP"/>
    </source>
</evidence>
<keyword evidence="1" id="KW-0732">Signal</keyword>
<evidence type="ECO:0000313" key="2">
    <source>
        <dbReference type="Proteomes" id="UP000887566"/>
    </source>
</evidence>
<accession>A0A914WFV7</accession>
<dbReference type="WBParaSite" id="PSAMB.scaffold39size102378.g3564.t1">
    <property type="protein sequence ID" value="PSAMB.scaffold39size102378.g3564.t1"/>
    <property type="gene ID" value="PSAMB.scaffold39size102378.g3564"/>
</dbReference>
<keyword evidence="2" id="KW-1185">Reference proteome</keyword>
<name>A0A914WFV7_9BILA</name>
<feature type="chain" id="PRO_5037575669" evidence="1">
    <location>
        <begin position="25"/>
        <end position="123"/>
    </location>
</feature>
<feature type="signal peptide" evidence="1">
    <location>
        <begin position="1"/>
        <end position="24"/>
    </location>
</feature>
<reference evidence="3" key="1">
    <citation type="submission" date="2022-11" db="UniProtKB">
        <authorList>
            <consortium name="WormBaseParasite"/>
        </authorList>
    </citation>
    <scope>IDENTIFICATION</scope>
</reference>
<sequence length="123" mass="13941">MLRQLLFVLSLCFLVSSVVESASAWKSRWKRSNRRLLDVLRNPSGTMDMYEKSDRTQAISSYFQLMTRIGDKVAKERQRVGYPSLLPFIATKPSSSPVLCQVAKICDEVGLDSDFYLRGGSLQ</sequence>
<dbReference type="AlphaFoldDB" id="A0A914WFV7"/>
<proteinExistence type="predicted"/>
<protein>
    <submittedName>
        <fullName evidence="3">Uncharacterized protein</fullName>
    </submittedName>
</protein>